<proteinExistence type="predicted"/>
<feature type="region of interest" description="Disordered" evidence="1">
    <location>
        <begin position="64"/>
        <end position="87"/>
    </location>
</feature>
<dbReference type="Proteomes" id="UP000828390">
    <property type="component" value="Unassembled WGS sequence"/>
</dbReference>
<organism evidence="2 3">
    <name type="scientific">Dreissena polymorpha</name>
    <name type="common">Zebra mussel</name>
    <name type="synonym">Mytilus polymorpha</name>
    <dbReference type="NCBI Taxonomy" id="45954"/>
    <lineage>
        <taxon>Eukaryota</taxon>
        <taxon>Metazoa</taxon>
        <taxon>Spiralia</taxon>
        <taxon>Lophotrochozoa</taxon>
        <taxon>Mollusca</taxon>
        <taxon>Bivalvia</taxon>
        <taxon>Autobranchia</taxon>
        <taxon>Heteroconchia</taxon>
        <taxon>Euheterodonta</taxon>
        <taxon>Imparidentia</taxon>
        <taxon>Neoheterodontei</taxon>
        <taxon>Myida</taxon>
        <taxon>Dreissenoidea</taxon>
        <taxon>Dreissenidae</taxon>
        <taxon>Dreissena</taxon>
    </lineage>
</organism>
<protein>
    <submittedName>
        <fullName evidence="2">Uncharacterized protein</fullName>
    </submittedName>
</protein>
<gene>
    <name evidence="2" type="ORF">DPMN_044922</name>
</gene>
<keyword evidence="3" id="KW-1185">Reference proteome</keyword>
<dbReference type="AlphaFoldDB" id="A0A9D4D5E8"/>
<comment type="caution">
    <text evidence="2">The sequence shown here is derived from an EMBL/GenBank/DDBJ whole genome shotgun (WGS) entry which is preliminary data.</text>
</comment>
<evidence type="ECO:0000313" key="2">
    <source>
        <dbReference type="EMBL" id="KAH3738289.1"/>
    </source>
</evidence>
<evidence type="ECO:0000256" key="1">
    <source>
        <dbReference type="SAM" id="MobiDB-lite"/>
    </source>
</evidence>
<reference evidence="2" key="1">
    <citation type="journal article" date="2019" name="bioRxiv">
        <title>The Genome of the Zebra Mussel, Dreissena polymorpha: A Resource for Invasive Species Research.</title>
        <authorList>
            <person name="McCartney M.A."/>
            <person name="Auch B."/>
            <person name="Kono T."/>
            <person name="Mallez S."/>
            <person name="Zhang Y."/>
            <person name="Obille A."/>
            <person name="Becker A."/>
            <person name="Abrahante J.E."/>
            <person name="Garbe J."/>
            <person name="Badalamenti J.P."/>
            <person name="Herman A."/>
            <person name="Mangelson H."/>
            <person name="Liachko I."/>
            <person name="Sullivan S."/>
            <person name="Sone E.D."/>
            <person name="Koren S."/>
            <person name="Silverstein K.A.T."/>
            <person name="Beckman K.B."/>
            <person name="Gohl D.M."/>
        </authorList>
    </citation>
    <scope>NUCLEOTIDE SEQUENCE</scope>
    <source>
        <strain evidence="2">Duluth1</strain>
        <tissue evidence="2">Whole animal</tissue>
    </source>
</reference>
<reference evidence="2" key="2">
    <citation type="submission" date="2020-11" db="EMBL/GenBank/DDBJ databases">
        <authorList>
            <person name="McCartney M.A."/>
            <person name="Auch B."/>
            <person name="Kono T."/>
            <person name="Mallez S."/>
            <person name="Becker A."/>
            <person name="Gohl D.M."/>
            <person name="Silverstein K.A.T."/>
            <person name="Koren S."/>
            <person name="Bechman K.B."/>
            <person name="Herman A."/>
            <person name="Abrahante J.E."/>
            <person name="Garbe J."/>
        </authorList>
    </citation>
    <scope>NUCLEOTIDE SEQUENCE</scope>
    <source>
        <strain evidence="2">Duluth1</strain>
        <tissue evidence="2">Whole animal</tissue>
    </source>
</reference>
<evidence type="ECO:0000313" key="3">
    <source>
        <dbReference type="Proteomes" id="UP000828390"/>
    </source>
</evidence>
<feature type="compositionally biased region" description="Basic and acidic residues" evidence="1">
    <location>
        <begin position="72"/>
        <end position="87"/>
    </location>
</feature>
<accession>A0A9D4D5E8</accession>
<name>A0A9D4D5E8_DREPO</name>
<sequence>MILMDDFNAKIGSDNRRYKEITGQQYLGERNDNGEIFADMFSANNLVNRGKCFQSQNDTQVNLGVTRPVNGEPDRPPVHRKEVLSLL</sequence>
<dbReference type="EMBL" id="JAIWYP010000011">
    <property type="protein sequence ID" value="KAH3738289.1"/>
    <property type="molecule type" value="Genomic_DNA"/>
</dbReference>